<dbReference type="NCBIfam" id="TIGR02937">
    <property type="entry name" value="sigma70-ECF"/>
    <property type="match status" value="1"/>
</dbReference>
<evidence type="ECO:0000256" key="1">
    <source>
        <dbReference type="ARBA" id="ARBA00010641"/>
    </source>
</evidence>
<dbReference type="InterPro" id="IPR014284">
    <property type="entry name" value="RNA_pol_sigma-70_dom"/>
</dbReference>
<evidence type="ECO:0000256" key="2">
    <source>
        <dbReference type="ARBA" id="ARBA00011344"/>
    </source>
</evidence>
<dbReference type="InterPro" id="IPR032710">
    <property type="entry name" value="NTF2-like_dom_sf"/>
</dbReference>
<keyword evidence="5" id="KW-0804">Transcription</keyword>
<dbReference type="InterPro" id="IPR013325">
    <property type="entry name" value="RNA_pol_sigma_r2"/>
</dbReference>
<dbReference type="SUPFAM" id="SSF54427">
    <property type="entry name" value="NTF2-like"/>
    <property type="match status" value="1"/>
</dbReference>
<dbReference type="InterPro" id="IPR014303">
    <property type="entry name" value="RNA_pol_sigma-70_ECF"/>
</dbReference>
<gene>
    <name evidence="8" type="ORF">ACFFRN_07395</name>
</gene>
<evidence type="ECO:0000259" key="7">
    <source>
        <dbReference type="Pfam" id="PF08281"/>
    </source>
</evidence>
<dbReference type="Pfam" id="PF04542">
    <property type="entry name" value="Sigma70_r2"/>
    <property type="match status" value="1"/>
</dbReference>
<dbReference type="Proteomes" id="UP001589646">
    <property type="component" value="Unassembled WGS sequence"/>
</dbReference>
<feature type="domain" description="RNA polymerase sigma factor 70 region 4 type 2" evidence="7">
    <location>
        <begin position="110"/>
        <end position="160"/>
    </location>
</feature>
<dbReference type="InterPro" id="IPR052704">
    <property type="entry name" value="ECF_Sigma-70_Domain"/>
</dbReference>
<comment type="caution">
    <text evidence="8">The sequence shown here is derived from an EMBL/GenBank/DDBJ whole genome shotgun (WGS) entry which is preliminary data.</text>
</comment>
<dbReference type="Gene3D" id="1.10.1740.10">
    <property type="match status" value="1"/>
</dbReference>
<reference evidence="8 9" key="1">
    <citation type="submission" date="2024-09" db="EMBL/GenBank/DDBJ databases">
        <authorList>
            <person name="Sun Q."/>
            <person name="Mori K."/>
        </authorList>
    </citation>
    <scope>NUCLEOTIDE SEQUENCE [LARGE SCALE GENOMIC DNA]</scope>
    <source>
        <strain evidence="8 9">JCM 3323</strain>
    </source>
</reference>
<sequence>MPDHPTKVFADHRELLFSIVYNMLGSVADTEDVLQEAWLSWASRDQSRIENPRAYLVRIAVNQALAQQSALRRRREAYVGPWLPEPLVAAADDVADGAEEVLRAESVSMAMLVVLETLSPLERAVFILHEVFAYAHTEIADMIDRSPSAVRQLAHRARGHVQARRPRHHVDPRVQRQVTERFVAAAFGGDLDALMEMLAPEVTLWSDGGGRSSAAGPRPVKGRDKVARLLVSSAAEQAEGLDIQYRDVNGDPSAVVFARNAPFAVMVVDLTPDGEQVRDIYVVSNPDKLSRIPEGPERSA</sequence>
<dbReference type="Gene3D" id="3.10.450.50">
    <property type="match status" value="1"/>
</dbReference>
<keyword evidence="9" id="KW-1185">Reference proteome</keyword>
<evidence type="ECO:0000313" key="8">
    <source>
        <dbReference type="EMBL" id="MFB9526434.1"/>
    </source>
</evidence>
<dbReference type="SUPFAM" id="SSF88946">
    <property type="entry name" value="Sigma2 domain of RNA polymerase sigma factors"/>
    <property type="match status" value="1"/>
</dbReference>
<dbReference type="SUPFAM" id="SSF88659">
    <property type="entry name" value="Sigma3 and sigma4 domains of RNA polymerase sigma factors"/>
    <property type="match status" value="1"/>
</dbReference>
<comment type="subunit">
    <text evidence="2">Interacts transiently with the RNA polymerase catalytic core formed by RpoA, RpoB, RpoC and RpoZ (2 alpha, 1 beta, 1 beta' and 1 omega subunit) to form the RNA polymerase holoenzyme that can initiate transcription.</text>
</comment>
<dbReference type="NCBIfam" id="NF007214">
    <property type="entry name" value="PRK09636.1"/>
    <property type="match status" value="1"/>
</dbReference>
<evidence type="ECO:0000259" key="6">
    <source>
        <dbReference type="Pfam" id="PF04542"/>
    </source>
</evidence>
<evidence type="ECO:0000313" key="9">
    <source>
        <dbReference type="Proteomes" id="UP001589646"/>
    </source>
</evidence>
<dbReference type="NCBIfam" id="TIGR02957">
    <property type="entry name" value="SigX4"/>
    <property type="match status" value="1"/>
</dbReference>
<dbReference type="InterPro" id="IPR013249">
    <property type="entry name" value="RNA_pol_sigma70_r4_t2"/>
</dbReference>
<evidence type="ECO:0000256" key="5">
    <source>
        <dbReference type="ARBA" id="ARBA00023163"/>
    </source>
</evidence>
<organism evidence="8 9">
    <name type="scientific">Nonomuraea roseola</name>
    <dbReference type="NCBI Taxonomy" id="46179"/>
    <lineage>
        <taxon>Bacteria</taxon>
        <taxon>Bacillati</taxon>
        <taxon>Actinomycetota</taxon>
        <taxon>Actinomycetes</taxon>
        <taxon>Streptosporangiales</taxon>
        <taxon>Streptosporangiaceae</taxon>
        <taxon>Nonomuraea</taxon>
    </lineage>
</organism>
<accession>A0ABV5PTN3</accession>
<dbReference type="Pfam" id="PF08281">
    <property type="entry name" value="Sigma70_r4_2"/>
    <property type="match status" value="1"/>
</dbReference>
<dbReference type="InterPro" id="IPR036388">
    <property type="entry name" value="WH-like_DNA-bd_sf"/>
</dbReference>
<feature type="domain" description="RNA polymerase sigma-70 region 2" evidence="6">
    <location>
        <begin position="9"/>
        <end position="66"/>
    </location>
</feature>
<proteinExistence type="inferred from homology"/>
<dbReference type="PANTHER" id="PTHR30173:SF36">
    <property type="entry name" value="ECF RNA POLYMERASE SIGMA FACTOR SIGJ"/>
    <property type="match status" value="1"/>
</dbReference>
<keyword evidence="3" id="KW-0805">Transcription regulation</keyword>
<dbReference type="Gene3D" id="1.10.10.10">
    <property type="entry name" value="Winged helix-like DNA-binding domain superfamily/Winged helix DNA-binding domain"/>
    <property type="match status" value="1"/>
</dbReference>
<evidence type="ECO:0000256" key="4">
    <source>
        <dbReference type="ARBA" id="ARBA00023082"/>
    </source>
</evidence>
<keyword evidence="4" id="KW-0731">Sigma factor</keyword>
<comment type="similarity">
    <text evidence="1">Belongs to the sigma-70 factor family. ECF subfamily.</text>
</comment>
<dbReference type="InterPro" id="IPR007627">
    <property type="entry name" value="RNA_pol_sigma70_r2"/>
</dbReference>
<dbReference type="InterPro" id="IPR013324">
    <property type="entry name" value="RNA_pol_sigma_r3/r4-like"/>
</dbReference>
<protein>
    <submittedName>
        <fullName evidence="8">RNA polymerase sigma-70 factor</fullName>
    </submittedName>
</protein>
<dbReference type="RefSeq" id="WP_346123477.1">
    <property type="nucleotide sequence ID" value="NZ_BAAAXC010000014.1"/>
</dbReference>
<dbReference type="EMBL" id="JBHMCE010000002">
    <property type="protein sequence ID" value="MFB9526434.1"/>
    <property type="molecule type" value="Genomic_DNA"/>
</dbReference>
<dbReference type="PANTHER" id="PTHR30173">
    <property type="entry name" value="SIGMA 19 FACTOR"/>
    <property type="match status" value="1"/>
</dbReference>
<evidence type="ECO:0000256" key="3">
    <source>
        <dbReference type="ARBA" id="ARBA00023015"/>
    </source>
</evidence>
<name>A0ABV5PTN3_9ACTN</name>